<keyword evidence="10 14" id="KW-0472">Membrane</keyword>
<comment type="caution">
    <text evidence="14">Lacks conserved residue(s) required for the propagation of feature annotation.</text>
</comment>
<dbReference type="Pfam" id="PF00571">
    <property type="entry name" value="CBS"/>
    <property type="match status" value="1"/>
</dbReference>
<keyword evidence="11" id="KW-0869">Chloride channel</keyword>
<keyword evidence="6" id="KW-0407">Ion channel</keyword>
<evidence type="ECO:0000256" key="8">
    <source>
        <dbReference type="ARBA" id="ARBA00023065"/>
    </source>
</evidence>
<feature type="region of interest" description="Disordered" evidence="15">
    <location>
        <begin position="799"/>
        <end position="827"/>
    </location>
</feature>
<evidence type="ECO:0000256" key="12">
    <source>
        <dbReference type="ARBA" id="ARBA00023214"/>
    </source>
</evidence>
<evidence type="ECO:0000256" key="13">
    <source>
        <dbReference type="PROSITE-ProRule" id="PRU00703"/>
    </source>
</evidence>
<evidence type="ECO:0000256" key="7">
    <source>
        <dbReference type="ARBA" id="ARBA00022989"/>
    </source>
</evidence>
<reference evidence="17 18" key="1">
    <citation type="submission" date="2017-08" db="EMBL/GenBank/DDBJ databases">
        <title>Acidophilic green algal genome provides insights into adaptation to an acidic environment.</title>
        <authorList>
            <person name="Hirooka S."/>
            <person name="Hirose Y."/>
            <person name="Kanesaki Y."/>
            <person name="Higuchi S."/>
            <person name="Fujiwara T."/>
            <person name="Onuma R."/>
            <person name="Era A."/>
            <person name="Ohbayashi R."/>
            <person name="Uzuka A."/>
            <person name="Nozaki H."/>
            <person name="Yoshikawa H."/>
            <person name="Miyagishima S.Y."/>
        </authorList>
    </citation>
    <scope>NUCLEOTIDE SEQUENCE [LARGE SCALE GENOMIC DNA]</scope>
    <source>
        <strain evidence="17 18">NIES-2499</strain>
    </source>
</reference>
<evidence type="ECO:0000313" key="18">
    <source>
        <dbReference type="Proteomes" id="UP000232323"/>
    </source>
</evidence>
<evidence type="ECO:0000256" key="4">
    <source>
        <dbReference type="ARBA" id="ARBA00022692"/>
    </source>
</evidence>
<keyword evidence="6" id="KW-0851">Voltage-gated channel</keyword>
<sequence>MTRKSLYHALSVDHDEEDKNRGFIHYVTPPPPAAIASSILERNQGKEILPGFESLDYEDVENTVYRSDVAALTPWGSVKYSTIKWFICLMIGAITAGAAFAVNFGVENIAGFKFWATLTTMEHAGYFPSFLLYSCINGVLVLGSVLVTVFIGPAAAGSGISEVKAYLNGVDVPGIFHFNTLVAKLVGAMGTVSGGLAIGKEGPFVHAGAGIAAIVSQGGPSHLRIPWFQSMWNDSDRIDMVACGAAAGVAAAFRSPVGGVLFVFEELTSRWKHQLLWLMFFTTAIVSVVVRIFMKACVDNSCGFFGSGGFIIFEIAEGQDNYEAYELLPVLLLGVVGGLLGSSFITLNAKLATWRKTKVVPRWGVRGKICEAVLVSLLTSIVSFGLPFMVPCQPCPLDTSTCPRLDNSHSGNFVSFGCRSKNQYNDLATIFFNTQDDAIRNLFSSQTKREYTVTTLIIFVTCYYFLAVVTYGISCPTGLFVPSILCGAAYGRLVGIFVADLQRHRHIDEGTYALLGAASFLGGSMRLTMSACVMLLELTNNLALLPLIMLVLLVAKVVGDGTGVKNIYEVLMDVKGLPFLPPQPEGFTKHVTVKECCSHPAVTLSRVEQVRHLIHILSSYSHNCFPVIDSSQGTVSAPGLSDIDTPRQQKQQPVLGIVLRQHLMVLLSSRKALQSTPQISAESSRMATAFRVADFSKPVSSDGLTLQDLHLLAGDMDMFVDLGPYVNPSYYVVHEDASLSKAYALFRTLGLRHLCVIRRTKDVVGIITRKDLLPDQVEGHFEQGLGQYTTDGIAMTAASASTPHVNGESSKAASTKPSRRSSITGAS</sequence>
<dbReference type="CDD" id="cd04591">
    <property type="entry name" value="CBS_pair_voltage-gated_CLC_euk_bac"/>
    <property type="match status" value="1"/>
</dbReference>
<dbReference type="EMBL" id="BEGY01000001">
    <property type="protein sequence ID" value="GAX72881.1"/>
    <property type="molecule type" value="Genomic_DNA"/>
</dbReference>
<keyword evidence="12 14" id="KW-0868">Chloride</keyword>
<dbReference type="Pfam" id="PF00654">
    <property type="entry name" value="Voltage_CLC"/>
    <property type="match status" value="1"/>
</dbReference>
<keyword evidence="8 14" id="KW-0406">Ion transport</keyword>
<feature type="transmembrane region" description="Helical" evidence="14">
    <location>
        <begin position="327"/>
        <end position="347"/>
    </location>
</feature>
<feature type="transmembrane region" description="Helical" evidence="14">
    <location>
        <begin position="275"/>
        <end position="294"/>
    </location>
</feature>
<feature type="transmembrane region" description="Helical" evidence="14">
    <location>
        <begin position="126"/>
        <end position="151"/>
    </location>
</feature>
<proteinExistence type="inferred from homology"/>
<evidence type="ECO:0000256" key="3">
    <source>
        <dbReference type="ARBA" id="ARBA00022448"/>
    </source>
</evidence>
<keyword evidence="7 14" id="KW-1133">Transmembrane helix</keyword>
<keyword evidence="3 14" id="KW-0813">Transport</keyword>
<accession>A0A250WQ08</accession>
<feature type="transmembrane region" description="Helical" evidence="14">
    <location>
        <begin position="451"/>
        <end position="473"/>
    </location>
</feature>
<dbReference type="OrthoDB" id="428525at2759"/>
<dbReference type="AlphaFoldDB" id="A0A250WQ08"/>
<dbReference type="PANTHER" id="PTHR11689">
    <property type="entry name" value="CHLORIDE CHANNEL PROTEIN CLC FAMILY MEMBER"/>
    <property type="match status" value="1"/>
</dbReference>
<evidence type="ECO:0000256" key="2">
    <source>
        <dbReference type="ARBA" id="ARBA00009476"/>
    </source>
</evidence>
<dbReference type="PRINTS" id="PR01120">
    <property type="entry name" value="CLCHANNELPLT"/>
</dbReference>
<dbReference type="PRINTS" id="PR00762">
    <property type="entry name" value="CLCHANNEL"/>
</dbReference>
<organism evidence="17 18">
    <name type="scientific">Chlamydomonas eustigma</name>
    <dbReference type="NCBI Taxonomy" id="1157962"/>
    <lineage>
        <taxon>Eukaryota</taxon>
        <taxon>Viridiplantae</taxon>
        <taxon>Chlorophyta</taxon>
        <taxon>core chlorophytes</taxon>
        <taxon>Chlorophyceae</taxon>
        <taxon>CS clade</taxon>
        <taxon>Chlamydomonadales</taxon>
        <taxon>Chlamydomonadaceae</taxon>
        <taxon>Chlamydomonas</taxon>
    </lineage>
</organism>
<gene>
    <name evidence="17" type="ORF">CEUSTIGMA_g336.t1</name>
</gene>
<dbReference type="InterPro" id="IPR002251">
    <property type="entry name" value="Cl_channel_pln"/>
</dbReference>
<evidence type="ECO:0000256" key="14">
    <source>
        <dbReference type="RuleBase" id="RU361221"/>
    </source>
</evidence>
<evidence type="ECO:0000256" key="10">
    <source>
        <dbReference type="ARBA" id="ARBA00023136"/>
    </source>
</evidence>
<evidence type="ECO:0000256" key="9">
    <source>
        <dbReference type="ARBA" id="ARBA00023122"/>
    </source>
</evidence>
<dbReference type="SMART" id="SM00116">
    <property type="entry name" value="CBS"/>
    <property type="match status" value="2"/>
</dbReference>
<dbReference type="InterPro" id="IPR051280">
    <property type="entry name" value="Cl-channel/antiporter"/>
</dbReference>
<dbReference type="SUPFAM" id="SSF54631">
    <property type="entry name" value="CBS-domain pair"/>
    <property type="match status" value="1"/>
</dbReference>
<protein>
    <recommendedName>
        <fullName evidence="14">Chloride channel protein</fullName>
    </recommendedName>
</protein>
<feature type="transmembrane region" description="Helical" evidence="14">
    <location>
        <begin position="85"/>
        <end position="106"/>
    </location>
</feature>
<dbReference type="Gene3D" id="1.10.3080.10">
    <property type="entry name" value="Clc chloride channel"/>
    <property type="match status" value="1"/>
</dbReference>
<keyword evidence="18" id="KW-1185">Reference proteome</keyword>
<keyword evidence="4 14" id="KW-0812">Transmembrane</keyword>
<comment type="subcellular location">
    <subcellularLocation>
        <location evidence="1 14">Membrane</location>
        <topology evidence="1 14">Multi-pass membrane protein</topology>
    </subcellularLocation>
</comment>
<evidence type="ECO:0000313" key="17">
    <source>
        <dbReference type="EMBL" id="GAX72881.1"/>
    </source>
</evidence>
<evidence type="ECO:0000259" key="16">
    <source>
        <dbReference type="PROSITE" id="PS51371"/>
    </source>
</evidence>
<dbReference type="SUPFAM" id="SSF81340">
    <property type="entry name" value="Clc chloride channel"/>
    <property type="match status" value="1"/>
</dbReference>
<evidence type="ECO:0000256" key="5">
    <source>
        <dbReference type="ARBA" id="ARBA00022737"/>
    </source>
</evidence>
<dbReference type="InterPro" id="IPR001807">
    <property type="entry name" value="ClC"/>
</dbReference>
<feature type="domain" description="CBS" evidence="16">
    <location>
        <begin position="726"/>
        <end position="782"/>
    </location>
</feature>
<dbReference type="Proteomes" id="UP000232323">
    <property type="component" value="Unassembled WGS sequence"/>
</dbReference>
<feature type="transmembrane region" description="Helical" evidence="14">
    <location>
        <begin position="511"/>
        <end position="536"/>
    </location>
</feature>
<feature type="transmembrane region" description="Helical" evidence="14">
    <location>
        <begin position="479"/>
        <end position="499"/>
    </location>
</feature>
<dbReference type="GO" id="GO:0005247">
    <property type="term" value="F:voltage-gated chloride channel activity"/>
    <property type="evidence" value="ECO:0007669"/>
    <property type="project" value="InterPro"/>
</dbReference>
<name>A0A250WQ08_9CHLO</name>
<dbReference type="Gene3D" id="3.10.580.10">
    <property type="entry name" value="CBS-domain"/>
    <property type="match status" value="1"/>
</dbReference>
<evidence type="ECO:0000256" key="11">
    <source>
        <dbReference type="ARBA" id="ARBA00023173"/>
    </source>
</evidence>
<evidence type="ECO:0000256" key="6">
    <source>
        <dbReference type="ARBA" id="ARBA00022882"/>
    </source>
</evidence>
<dbReference type="InterPro" id="IPR000644">
    <property type="entry name" value="CBS_dom"/>
</dbReference>
<dbReference type="PANTHER" id="PTHR11689:SF136">
    <property type="entry name" value="H(+)_CL(-) EXCHANGE TRANSPORTER 7"/>
    <property type="match status" value="1"/>
</dbReference>
<comment type="similarity">
    <text evidence="2 14">Belongs to the chloride channel (TC 2.A.49) family.</text>
</comment>
<feature type="transmembrane region" description="Helical" evidence="14">
    <location>
        <begin position="542"/>
        <end position="559"/>
    </location>
</feature>
<dbReference type="InterPro" id="IPR014743">
    <property type="entry name" value="Cl-channel_core"/>
</dbReference>
<keyword evidence="5" id="KW-0677">Repeat</keyword>
<evidence type="ECO:0000256" key="1">
    <source>
        <dbReference type="ARBA" id="ARBA00004141"/>
    </source>
</evidence>
<dbReference type="PROSITE" id="PS51371">
    <property type="entry name" value="CBS"/>
    <property type="match status" value="1"/>
</dbReference>
<keyword evidence="9 13" id="KW-0129">CBS domain</keyword>
<comment type="caution">
    <text evidence="17">The sequence shown here is derived from an EMBL/GenBank/DDBJ whole genome shotgun (WGS) entry which is preliminary data.</text>
</comment>
<evidence type="ECO:0000256" key="15">
    <source>
        <dbReference type="SAM" id="MobiDB-lite"/>
    </source>
</evidence>
<dbReference type="GO" id="GO:0034707">
    <property type="term" value="C:chloride channel complex"/>
    <property type="evidence" value="ECO:0007669"/>
    <property type="project" value="UniProtKB-KW"/>
</dbReference>
<dbReference type="InterPro" id="IPR046342">
    <property type="entry name" value="CBS_dom_sf"/>
</dbReference>